<dbReference type="Proteomes" id="UP001293254">
    <property type="component" value="Unassembled WGS sequence"/>
</dbReference>
<name>A0AAE1XUL4_9LAMI</name>
<keyword evidence="3" id="KW-1185">Reference proteome</keyword>
<feature type="region of interest" description="Disordered" evidence="1">
    <location>
        <begin position="1"/>
        <end position="108"/>
    </location>
</feature>
<dbReference type="EMBL" id="JACGWO010000009">
    <property type="protein sequence ID" value="KAK4418335.1"/>
    <property type="molecule type" value="Genomic_DNA"/>
</dbReference>
<organism evidence="2 3">
    <name type="scientific">Sesamum alatum</name>
    <dbReference type="NCBI Taxonomy" id="300844"/>
    <lineage>
        <taxon>Eukaryota</taxon>
        <taxon>Viridiplantae</taxon>
        <taxon>Streptophyta</taxon>
        <taxon>Embryophyta</taxon>
        <taxon>Tracheophyta</taxon>
        <taxon>Spermatophyta</taxon>
        <taxon>Magnoliopsida</taxon>
        <taxon>eudicotyledons</taxon>
        <taxon>Gunneridae</taxon>
        <taxon>Pentapetalae</taxon>
        <taxon>asterids</taxon>
        <taxon>lamiids</taxon>
        <taxon>Lamiales</taxon>
        <taxon>Pedaliaceae</taxon>
        <taxon>Sesamum</taxon>
    </lineage>
</organism>
<evidence type="ECO:0000313" key="3">
    <source>
        <dbReference type="Proteomes" id="UP001293254"/>
    </source>
</evidence>
<reference evidence="2" key="2">
    <citation type="journal article" date="2024" name="Plant">
        <title>Genomic evolution and insights into agronomic trait innovations of Sesamum species.</title>
        <authorList>
            <person name="Miao H."/>
            <person name="Wang L."/>
            <person name="Qu L."/>
            <person name="Liu H."/>
            <person name="Sun Y."/>
            <person name="Le M."/>
            <person name="Wang Q."/>
            <person name="Wei S."/>
            <person name="Zheng Y."/>
            <person name="Lin W."/>
            <person name="Duan Y."/>
            <person name="Cao H."/>
            <person name="Xiong S."/>
            <person name="Wang X."/>
            <person name="Wei L."/>
            <person name="Li C."/>
            <person name="Ma Q."/>
            <person name="Ju M."/>
            <person name="Zhao R."/>
            <person name="Li G."/>
            <person name="Mu C."/>
            <person name="Tian Q."/>
            <person name="Mei H."/>
            <person name="Zhang T."/>
            <person name="Gao T."/>
            <person name="Zhang H."/>
        </authorList>
    </citation>
    <scope>NUCLEOTIDE SEQUENCE</scope>
    <source>
        <strain evidence="2">3651</strain>
    </source>
</reference>
<evidence type="ECO:0000256" key="1">
    <source>
        <dbReference type="SAM" id="MobiDB-lite"/>
    </source>
</evidence>
<dbReference type="AlphaFoldDB" id="A0AAE1XUL4"/>
<sequence length="108" mass="11547">MTQPKTIIISSADLTQVNTENQEAKDQPALEQNTDPAGVTIVPTEQPRSTDENVGHKALKTSAAPSRPNPSRKRAAGRGEASGGGEESQSQSRQGYTSLRMQADNKDK</sequence>
<comment type="caution">
    <text evidence="2">The sequence shown here is derived from an EMBL/GenBank/DDBJ whole genome shotgun (WGS) entry which is preliminary data.</text>
</comment>
<evidence type="ECO:0000313" key="2">
    <source>
        <dbReference type="EMBL" id="KAK4418335.1"/>
    </source>
</evidence>
<feature type="compositionally biased region" description="Polar residues" evidence="1">
    <location>
        <begin position="1"/>
        <end position="21"/>
    </location>
</feature>
<gene>
    <name evidence="2" type="ORF">Salat_2246200</name>
</gene>
<proteinExistence type="predicted"/>
<reference evidence="2" key="1">
    <citation type="submission" date="2020-06" db="EMBL/GenBank/DDBJ databases">
        <authorList>
            <person name="Li T."/>
            <person name="Hu X."/>
            <person name="Zhang T."/>
            <person name="Song X."/>
            <person name="Zhang H."/>
            <person name="Dai N."/>
            <person name="Sheng W."/>
            <person name="Hou X."/>
            <person name="Wei L."/>
        </authorList>
    </citation>
    <scope>NUCLEOTIDE SEQUENCE</scope>
    <source>
        <strain evidence="2">3651</strain>
        <tissue evidence="2">Leaf</tissue>
    </source>
</reference>
<protein>
    <submittedName>
        <fullName evidence="2">Uncharacterized protein</fullName>
    </submittedName>
</protein>
<accession>A0AAE1XUL4</accession>